<dbReference type="AlphaFoldDB" id="A0A553ZZ03"/>
<gene>
    <name evidence="9" type="ORF">FN960_09670</name>
</gene>
<keyword evidence="6 8" id="KW-1133">Transmembrane helix</keyword>
<accession>A0A553ZZ03</accession>
<reference evidence="9 10" key="1">
    <citation type="submission" date="2019-07" db="EMBL/GenBank/DDBJ databases">
        <authorList>
            <person name="Park Y.J."/>
            <person name="Jeong S.E."/>
            <person name="Jung H.S."/>
        </authorList>
    </citation>
    <scope>NUCLEOTIDE SEQUENCE [LARGE SCALE GENOMIC DNA]</scope>
    <source>
        <strain evidence="10">P16(2019)</strain>
    </source>
</reference>
<dbReference type="PANTHER" id="PTHR34979">
    <property type="entry name" value="INNER MEMBRANE PROTEIN YGAZ"/>
    <property type="match status" value="1"/>
</dbReference>
<dbReference type="GO" id="GO:0005886">
    <property type="term" value="C:plasma membrane"/>
    <property type="evidence" value="ECO:0007669"/>
    <property type="project" value="UniProtKB-SubCell"/>
</dbReference>
<feature type="transmembrane region" description="Helical" evidence="8">
    <location>
        <begin position="51"/>
        <end position="73"/>
    </location>
</feature>
<dbReference type="PANTHER" id="PTHR34979:SF1">
    <property type="entry name" value="INNER MEMBRANE PROTEIN YGAZ"/>
    <property type="match status" value="1"/>
</dbReference>
<dbReference type="GO" id="GO:1903785">
    <property type="term" value="P:L-valine transmembrane transport"/>
    <property type="evidence" value="ECO:0007669"/>
    <property type="project" value="TreeGrafter"/>
</dbReference>
<dbReference type="EMBL" id="VLXZ01000005">
    <property type="protein sequence ID" value="TSB46616.1"/>
    <property type="molecule type" value="Genomic_DNA"/>
</dbReference>
<keyword evidence="10" id="KW-1185">Reference proteome</keyword>
<feature type="transmembrane region" description="Helical" evidence="8">
    <location>
        <begin position="222"/>
        <end position="238"/>
    </location>
</feature>
<dbReference type="OrthoDB" id="3177005at2"/>
<comment type="subcellular location">
    <subcellularLocation>
        <location evidence="1">Cell membrane</location>
        <topology evidence="1">Multi-pass membrane protein</topology>
    </subcellularLocation>
</comment>
<dbReference type="InterPro" id="IPR011606">
    <property type="entry name" value="Brnchd-chn_aa_trnsp_permease"/>
</dbReference>
<evidence type="ECO:0000256" key="6">
    <source>
        <dbReference type="ARBA" id="ARBA00022989"/>
    </source>
</evidence>
<comment type="similarity">
    <text evidence="2">Belongs to the AzlC family.</text>
</comment>
<evidence type="ECO:0000256" key="2">
    <source>
        <dbReference type="ARBA" id="ARBA00010735"/>
    </source>
</evidence>
<feature type="transmembrane region" description="Helical" evidence="8">
    <location>
        <begin position="145"/>
        <end position="166"/>
    </location>
</feature>
<keyword evidence="7 8" id="KW-0472">Membrane</keyword>
<proteinExistence type="inferred from homology"/>
<keyword evidence="3" id="KW-0813">Transport</keyword>
<name>A0A553ZZ03_9BACI</name>
<comment type="caution">
    <text evidence="9">The sequence shown here is derived from an EMBL/GenBank/DDBJ whole genome shotgun (WGS) entry which is preliminary data.</text>
</comment>
<feature type="transmembrane region" description="Helical" evidence="8">
    <location>
        <begin position="79"/>
        <end position="102"/>
    </location>
</feature>
<sequence length="240" mass="26236">MELRKHEYVSSDHDTYLQGIKDCIPTLFGYMSVGFAFGIVGTASQLSIIEIACLSIFVYAGSAQFIICALLAAQAPVSAIILTTFIVNLRHLLLCLTLAPFFTRYSWAKNIGIGALVTDETFGVATTKAVTQHTLHARWMNGLNVTAYLCWILVTILGASIGRWISNPEALGLDYALAAMFISLLILQLHFVVPEKLKHYLKLVVYVILLMVGLNYVMPSHVAVLVSTLIAATIGVVTDK</sequence>
<evidence type="ECO:0000256" key="7">
    <source>
        <dbReference type="ARBA" id="ARBA00023136"/>
    </source>
</evidence>
<keyword evidence="4" id="KW-1003">Cell membrane</keyword>
<evidence type="ECO:0000313" key="10">
    <source>
        <dbReference type="Proteomes" id="UP000318521"/>
    </source>
</evidence>
<evidence type="ECO:0000256" key="3">
    <source>
        <dbReference type="ARBA" id="ARBA00022448"/>
    </source>
</evidence>
<feature type="transmembrane region" description="Helical" evidence="8">
    <location>
        <begin position="200"/>
        <end position="216"/>
    </location>
</feature>
<evidence type="ECO:0000256" key="4">
    <source>
        <dbReference type="ARBA" id="ARBA00022475"/>
    </source>
</evidence>
<organism evidence="9 10">
    <name type="scientific">Alkalicoccobacillus porphyridii</name>
    <dbReference type="NCBI Taxonomy" id="2597270"/>
    <lineage>
        <taxon>Bacteria</taxon>
        <taxon>Bacillati</taxon>
        <taxon>Bacillota</taxon>
        <taxon>Bacilli</taxon>
        <taxon>Bacillales</taxon>
        <taxon>Bacillaceae</taxon>
        <taxon>Alkalicoccobacillus</taxon>
    </lineage>
</organism>
<keyword evidence="5 8" id="KW-0812">Transmembrane</keyword>
<feature type="transmembrane region" description="Helical" evidence="8">
    <location>
        <begin position="172"/>
        <end position="193"/>
    </location>
</feature>
<evidence type="ECO:0000256" key="8">
    <source>
        <dbReference type="SAM" id="Phobius"/>
    </source>
</evidence>
<dbReference type="RefSeq" id="WP_143848511.1">
    <property type="nucleotide sequence ID" value="NZ_VLXZ01000005.1"/>
</dbReference>
<evidence type="ECO:0000313" key="9">
    <source>
        <dbReference type="EMBL" id="TSB46616.1"/>
    </source>
</evidence>
<dbReference type="Proteomes" id="UP000318521">
    <property type="component" value="Unassembled WGS sequence"/>
</dbReference>
<dbReference type="Pfam" id="PF03591">
    <property type="entry name" value="AzlC"/>
    <property type="match status" value="1"/>
</dbReference>
<evidence type="ECO:0000256" key="5">
    <source>
        <dbReference type="ARBA" id="ARBA00022692"/>
    </source>
</evidence>
<protein>
    <submittedName>
        <fullName evidence="9">AzlC family ABC transporter permease</fullName>
    </submittedName>
</protein>
<evidence type="ECO:0000256" key="1">
    <source>
        <dbReference type="ARBA" id="ARBA00004651"/>
    </source>
</evidence>
<feature type="transmembrane region" description="Helical" evidence="8">
    <location>
        <begin position="27"/>
        <end position="44"/>
    </location>
</feature>